<dbReference type="InterPro" id="IPR043472">
    <property type="entry name" value="Macro_dom-like"/>
</dbReference>
<feature type="compositionally biased region" description="Basic and acidic residues" evidence="1">
    <location>
        <begin position="13"/>
        <end position="33"/>
    </location>
</feature>
<dbReference type="PANTHER" id="PTHR35596:SF1">
    <property type="entry name" value="MICROBIAL-TYPE PARG CATALYTIC DOMAIN-CONTAINING PROTEIN"/>
    <property type="match status" value="1"/>
</dbReference>
<evidence type="ECO:0000313" key="3">
    <source>
        <dbReference type="EMBL" id="NMF56073.1"/>
    </source>
</evidence>
<keyword evidence="4" id="KW-1185">Reference proteome</keyword>
<protein>
    <submittedName>
        <fullName evidence="3">TIGR02452 family protein</fullName>
    </submittedName>
</protein>
<evidence type="ECO:0000313" key="4">
    <source>
        <dbReference type="Proteomes" id="UP000546970"/>
    </source>
</evidence>
<organism evidence="3 4">
    <name type="scientific">Collinsella acetigenes</name>
    <dbReference type="NCBI Taxonomy" id="2713419"/>
    <lineage>
        <taxon>Bacteria</taxon>
        <taxon>Bacillati</taxon>
        <taxon>Actinomycetota</taxon>
        <taxon>Coriobacteriia</taxon>
        <taxon>Coriobacteriales</taxon>
        <taxon>Coriobacteriaceae</taxon>
        <taxon>Collinsella</taxon>
    </lineage>
</organism>
<dbReference type="NCBIfam" id="TIGR02452">
    <property type="entry name" value="TIGR02452 family protein"/>
    <property type="match status" value="1"/>
</dbReference>
<dbReference type="Pfam" id="PF10021">
    <property type="entry name" value="PARG_cat_microb"/>
    <property type="match status" value="1"/>
</dbReference>
<evidence type="ECO:0000256" key="1">
    <source>
        <dbReference type="SAM" id="MobiDB-lite"/>
    </source>
</evidence>
<feature type="region of interest" description="Disordered" evidence="1">
    <location>
        <begin position="292"/>
        <end position="313"/>
    </location>
</feature>
<dbReference type="EMBL" id="JABBCP010000005">
    <property type="protein sequence ID" value="NMF56073.1"/>
    <property type="molecule type" value="Genomic_DNA"/>
</dbReference>
<reference evidence="3 4" key="1">
    <citation type="submission" date="2020-04" db="EMBL/GenBank/DDBJ databases">
        <title>Collinsella sp. KGMB02528 nov., an anaerobic actinobacterium isolated from human feces.</title>
        <authorList>
            <person name="Han K.-I."/>
            <person name="Eom M.K."/>
            <person name="Kim J.-S."/>
            <person name="Lee K.C."/>
            <person name="Suh M.K."/>
            <person name="Park S.-H."/>
            <person name="Lee J.H."/>
            <person name="Kang S.W."/>
            <person name="Park J.-E."/>
            <person name="Oh B.S."/>
            <person name="Yu S.Y."/>
            <person name="Choi S.-H."/>
            <person name="Lee D.H."/>
            <person name="Yoon H."/>
            <person name="Kim B.-Y."/>
            <person name="Lee J.H."/>
            <person name="Lee J.-S."/>
        </authorList>
    </citation>
    <scope>NUCLEOTIDE SEQUENCE [LARGE SCALE GENOMIC DNA]</scope>
    <source>
        <strain evidence="3 4">KGMB02528</strain>
    </source>
</reference>
<dbReference type="Gene3D" id="3.40.220.10">
    <property type="entry name" value="Leucine Aminopeptidase, subunit E, domain 1"/>
    <property type="match status" value="1"/>
</dbReference>
<name>A0A7X9YJC9_9ACTN</name>
<evidence type="ECO:0000259" key="2">
    <source>
        <dbReference type="Pfam" id="PF10021"/>
    </source>
</evidence>
<sequence length="320" mass="36054">MASTNTNGRNRAGRRDGAPRDGRREQRAREREVYTRQVGERLAAEIDRACARCQRIDGVPASVAKEATKGERPRLPEVRVLDADACAAILENGRGRAQFCDLTVLDFGSYTNPAGGFDKGFMGFEQSLCEHSFLYNVLSQQRDWYGENRRRNINCELYRDRALVVPAVRFTRDRLHAYADVVVLAAPNARRARSEYNMSDEQLTDAMRERIRFALAVADNLGHEKLVLGAPGCGASGWDASVVAEMLREELASGEHVATTVIFAVKRERFGQNHERLAHAFETFPAKNETSYEDVRAREEAAQAQAHKDDDDDDWRAYLK</sequence>
<dbReference type="AlphaFoldDB" id="A0A7X9YJC9"/>
<feature type="region of interest" description="Disordered" evidence="1">
    <location>
        <begin position="1"/>
        <end position="33"/>
    </location>
</feature>
<gene>
    <name evidence="3" type="ORF">HF320_07005</name>
</gene>
<dbReference type="PANTHER" id="PTHR35596">
    <property type="entry name" value="DUF2263 DOMAIN-CONTAINING PROTEIN"/>
    <property type="match status" value="1"/>
</dbReference>
<comment type="caution">
    <text evidence="3">The sequence shown here is derived from an EMBL/GenBank/DDBJ whole genome shotgun (WGS) entry which is preliminary data.</text>
</comment>
<feature type="domain" description="Microbial-type PARG catalytic" evidence="2">
    <location>
        <begin position="30"/>
        <end position="173"/>
    </location>
</feature>
<dbReference type="RefSeq" id="WP_169277683.1">
    <property type="nucleotide sequence ID" value="NZ_JABBCP010000005.1"/>
</dbReference>
<accession>A0A7X9YJC9</accession>
<proteinExistence type="predicted"/>
<dbReference type="InterPro" id="IPR019261">
    <property type="entry name" value="PARG_cat_microbial"/>
</dbReference>
<dbReference type="Proteomes" id="UP000546970">
    <property type="component" value="Unassembled WGS sequence"/>
</dbReference>
<dbReference type="InterPro" id="IPR012664">
    <property type="entry name" value="CHP02452"/>
</dbReference>
<feature type="compositionally biased region" description="Basic and acidic residues" evidence="1">
    <location>
        <begin position="293"/>
        <end position="313"/>
    </location>
</feature>